<proteinExistence type="predicted"/>
<organism evidence="1">
    <name type="scientific">Myoviridae sp. ctLEM34</name>
    <dbReference type="NCBI Taxonomy" id="2825082"/>
    <lineage>
        <taxon>Viruses</taxon>
        <taxon>Duplodnaviria</taxon>
        <taxon>Heunggongvirae</taxon>
        <taxon>Uroviricota</taxon>
        <taxon>Caudoviricetes</taxon>
    </lineage>
</organism>
<sequence>MSFLPPPIFQRHRVYYHLFVSRKFVRRPVYRFF</sequence>
<reference evidence="1" key="1">
    <citation type="journal article" date="2021" name="Proc. Natl. Acad. Sci. U.S.A.">
        <title>A Catalog of Tens of Thousands of Viruses from Human Metagenomes Reveals Hidden Associations with Chronic Diseases.</title>
        <authorList>
            <person name="Tisza M.J."/>
            <person name="Buck C.B."/>
        </authorList>
    </citation>
    <scope>NUCLEOTIDE SEQUENCE</scope>
    <source>
        <strain evidence="1">CtLEM34</strain>
    </source>
</reference>
<name>A0A8S5TR50_9CAUD</name>
<evidence type="ECO:0000313" key="1">
    <source>
        <dbReference type="EMBL" id="DAF84667.1"/>
    </source>
</evidence>
<protein>
    <submittedName>
        <fullName evidence="1">Uncharacterized protein</fullName>
    </submittedName>
</protein>
<dbReference type="EMBL" id="BK015907">
    <property type="protein sequence ID" value="DAF84667.1"/>
    <property type="molecule type" value="Genomic_DNA"/>
</dbReference>
<accession>A0A8S5TR50</accession>